<comment type="activity regulation">
    <text evidence="14">Allosterically activated by ADP, AMP, or fructose 2,6-bisphosphate, and allosterically inhibited by ATP or citrate.</text>
</comment>
<evidence type="ECO:0000256" key="11">
    <source>
        <dbReference type="ARBA" id="ARBA00022842"/>
    </source>
</evidence>
<feature type="region of interest" description="Interdomain linker" evidence="14">
    <location>
        <begin position="455"/>
        <end position="468"/>
    </location>
</feature>
<dbReference type="GO" id="GO:0006002">
    <property type="term" value="P:fructose 6-phosphate metabolic process"/>
    <property type="evidence" value="ECO:0007669"/>
    <property type="project" value="InterPro"/>
</dbReference>
<dbReference type="GO" id="GO:0003872">
    <property type="term" value="F:6-phosphofructokinase activity"/>
    <property type="evidence" value="ECO:0007669"/>
    <property type="project" value="UniProtKB-UniRule"/>
</dbReference>
<dbReference type="PROSITE" id="PS00433">
    <property type="entry name" value="PHOSPHOFRUCTOKINASE"/>
    <property type="match status" value="2"/>
</dbReference>
<feature type="binding site" description="in other chain" evidence="14">
    <location>
        <begin position="362"/>
        <end position="365"/>
    </location>
    <ligand>
        <name>substrate</name>
        <note>ligand shared between dimeric partners</note>
    </ligand>
</feature>
<dbReference type="UniPathway" id="UPA00109">
    <property type="reaction ID" value="UER00182"/>
</dbReference>
<keyword evidence="7 14" id="KW-0479">Metal-binding</keyword>
<dbReference type="InParanoid" id="A0A409VJV7"/>
<dbReference type="PANTHER" id="PTHR13697:SF4">
    <property type="entry name" value="ATP-DEPENDENT 6-PHOSPHOFRUCTOKINASE"/>
    <property type="match status" value="1"/>
</dbReference>
<keyword evidence="11 14" id="KW-0460">Magnesium</keyword>
<comment type="subcellular location">
    <subcellularLocation>
        <location evidence="2 14">Cytoplasm</location>
    </subcellularLocation>
</comment>
<keyword evidence="12 14" id="KW-0324">Glycolysis</keyword>
<evidence type="ECO:0000256" key="14">
    <source>
        <dbReference type="HAMAP-Rule" id="MF_03184"/>
    </source>
</evidence>
<evidence type="ECO:0000313" key="18">
    <source>
        <dbReference type="EMBL" id="PPQ66552.1"/>
    </source>
</evidence>
<feature type="binding site" description="in other chain" evidence="14">
    <location>
        <position position="538"/>
    </location>
    <ligand>
        <name>beta-D-fructose 2,6-bisphosphate</name>
        <dbReference type="ChEBI" id="CHEBI:58579"/>
        <note>allosteric activator; ligand shared between dimeric partners</note>
    </ligand>
</feature>
<reference evidence="18 19" key="1">
    <citation type="journal article" date="2018" name="Evol. Lett.">
        <title>Horizontal gene cluster transfer increased hallucinogenic mushroom diversity.</title>
        <authorList>
            <person name="Reynolds H.T."/>
            <person name="Vijayakumar V."/>
            <person name="Gluck-Thaler E."/>
            <person name="Korotkin H.B."/>
            <person name="Matheny P.B."/>
            <person name="Slot J.C."/>
        </authorList>
    </citation>
    <scope>NUCLEOTIDE SEQUENCE [LARGE SCALE GENOMIC DNA]</scope>
    <source>
        <strain evidence="18 19">2629</strain>
    </source>
</reference>
<feature type="transmembrane region" description="Helical" evidence="16">
    <location>
        <begin position="1221"/>
        <end position="1239"/>
    </location>
</feature>
<keyword evidence="5 14" id="KW-0021">Allosteric enzyme</keyword>
<dbReference type="FunCoup" id="A0A409VJV7">
    <property type="interactions" value="275"/>
</dbReference>
<feature type="binding site" description="in other chain" evidence="14">
    <location>
        <begin position="271"/>
        <end position="273"/>
    </location>
    <ligand>
        <name>substrate</name>
        <note>ligand shared between dimeric partners</note>
    </ligand>
</feature>
<dbReference type="SUPFAM" id="SSF54616">
    <property type="entry name" value="DNA-binding domain of Mlu1-box binding protein MBP1"/>
    <property type="match status" value="1"/>
</dbReference>
<keyword evidence="8 14" id="KW-0547">Nucleotide-binding</keyword>
<dbReference type="PRINTS" id="PR00476">
    <property type="entry name" value="PHFRCTKINASE"/>
</dbReference>
<dbReference type="FunFam" id="3.40.50.460:FF:000007">
    <property type="entry name" value="ATP-dependent 6-phosphofructokinase"/>
    <property type="match status" value="1"/>
</dbReference>
<dbReference type="GO" id="GO:0042802">
    <property type="term" value="F:identical protein binding"/>
    <property type="evidence" value="ECO:0007669"/>
    <property type="project" value="TreeGrafter"/>
</dbReference>
<feature type="compositionally biased region" description="Low complexity" evidence="15">
    <location>
        <begin position="1021"/>
        <end position="1035"/>
    </location>
</feature>
<dbReference type="InterPro" id="IPR009161">
    <property type="entry name" value="6-Pfructokinase_euk"/>
</dbReference>
<dbReference type="OrthoDB" id="537915at2759"/>
<keyword evidence="6 14" id="KW-0808">Transferase</keyword>
<comment type="similarity">
    <text evidence="14">Belongs to the phosphofructokinase type A (PFKA) family. ATP-dependent PFK group I subfamily. Eukaryotic two domain clade 'E' sub-subfamily.</text>
</comment>
<dbReference type="GO" id="GO:0005739">
    <property type="term" value="C:mitochondrion"/>
    <property type="evidence" value="ECO:0007669"/>
    <property type="project" value="TreeGrafter"/>
</dbReference>
<feature type="region of interest" description="Disordered" evidence="15">
    <location>
        <begin position="1010"/>
        <end position="1124"/>
    </location>
</feature>
<evidence type="ECO:0000256" key="7">
    <source>
        <dbReference type="ARBA" id="ARBA00022723"/>
    </source>
</evidence>
<dbReference type="InterPro" id="IPR022953">
    <property type="entry name" value="ATP_PFK"/>
</dbReference>
<feature type="binding site" evidence="14">
    <location>
        <begin position="151"/>
        <end position="152"/>
    </location>
    <ligand>
        <name>ATP</name>
        <dbReference type="ChEBI" id="CHEBI:30616"/>
    </ligand>
</feature>
<feature type="binding site" description="in other chain" evidence="14">
    <location>
        <begin position="227"/>
        <end position="229"/>
    </location>
    <ligand>
        <name>substrate</name>
        <note>ligand shared between dimeric partners</note>
    </ligand>
</feature>
<feature type="binding site" evidence="14">
    <location>
        <position position="264"/>
    </location>
    <ligand>
        <name>substrate</name>
        <note>ligand shared between dimeric partners</note>
    </ligand>
</feature>
<dbReference type="HAMAP" id="MF_03184">
    <property type="entry name" value="Phosphofructokinase_I_E"/>
    <property type="match status" value="1"/>
</dbReference>
<feature type="binding site" evidence="14">
    <location>
        <position position="356"/>
    </location>
    <ligand>
        <name>substrate</name>
        <note>ligand shared between dimeric partners</note>
    </ligand>
</feature>
<sequence>MKIAILTSGGDSAGMNAAVRAIVKCGILRGCEMWIVREGYEGLVRGNTEVAEREGQEINAQVLHQVEEIKQTAKATYTAEVQVDKHLALQQQPPDKNLLHNLRFGDGDLLRDGTSEFVGGRTLKGRYIVRVGWDDVRGWFSEGGTLIGTARSKSFRTVEGRSAAAYNLIKEGIDALVVCGGDGSLTGADIFRSEWPGLIADLSAKNLITQEQVEKHSHLRLVGLVGSIDNDMSLTDLTIGAPTALQRICEAIDNINSTAYSHSRAFVLEVMGRDCGWLALLAGVAGGADFIFIPERPPPNLAWDQDLIAEIRRHRATGKRKTIVIVAEGAKDCANNPIKADHVKDVLANELGLDTRVTTLGHTQRGGRPCAFDRILPTLQGVEAVEALLESNPDTPTYMIGVQENKITRVPLMDAVAMTKAVGKAIEERDYDTALKLRGAEFQEMLHAFHSVSSLSDEAQSLPLSKRMRIGLIHMGAPAGGMNAATRAAVRYCLRKGHKPLAVHNGFRGLLDDNVDELSWLGVDAWMARGGSELGTNRALPSIDLGAVASKFQQFNFDGIILIGGFEAFNALLILDDGRKHYPAFHIPMVHLPATISNNVPMTEYSLGSDTSLNALVDACDAIKQSASASRDRVFVVETQGGKCGYIAAMGALAVGASLVYTPEDGMTLDMLRRDVRFLKTRYSLDVPGRSEGRLVIRNEHASQVYSTTVLTKMLIEEGGALFDARSASLGHTLQGGVPSPIDRARAVRLALRCMSFLEEHNEILSKQPPHKTRQAGPESAAVITIQSSDVKWVPVQEMLAHADMVNRRGKTNWWAGVKDLVEQLAAIMHSRPALPLKYANPHIQDHLNGSNLPPVKYQILNCQGKDILVGRLKIDTPDQGHAFILRRFDTGAVSLTTMFRAAFPLASDSEEKTEIQWVKETFELAGNNGSSKEPHITRLAGTWVSPETALQLGKEYSLGELINIVVEAQPDPNGSYRRSGKSASNTTTYNGPIANPYVAPKAEDVAAPATTVVSKPPSRTSPVKPPSSAAKALPTPSPTSPSKPPVSKRRRESSPAPTSESSKPPSRASPAPVRRSTRTKSPAPPKSIAPLSSLSKTPRATRSSKKEVTTTATPGGSELTIVEEEHQVIEDGMMGTLREEDIKEQQTLIKDLKAKREAAKQELVKEMEVEETSSSQKKRDREEEEAPLQFQFKEPEVEERAIATNRRIGRFHMEPRTKSFAWGVAAFAIGMGAVTYLPNFF</sequence>
<feature type="region of interest" description="Disordered" evidence="15">
    <location>
        <begin position="971"/>
        <end position="996"/>
    </location>
</feature>
<keyword evidence="9 14" id="KW-0418">Kinase</keyword>
<feature type="binding site" evidence="14">
    <location>
        <position position="182"/>
    </location>
    <ligand>
        <name>Mg(2+)</name>
        <dbReference type="ChEBI" id="CHEBI:18420"/>
        <note>catalytic</note>
    </ligand>
</feature>
<feature type="domain" description="HTH APSES-type" evidence="17">
    <location>
        <begin position="864"/>
        <end position="978"/>
    </location>
</feature>
<evidence type="ECO:0000256" key="12">
    <source>
        <dbReference type="ARBA" id="ARBA00023152"/>
    </source>
</evidence>
<gene>
    <name evidence="18" type="ORF">CVT24_007117</name>
</gene>
<evidence type="ECO:0000256" key="1">
    <source>
        <dbReference type="ARBA" id="ARBA00001946"/>
    </source>
</evidence>
<keyword evidence="19" id="KW-1185">Reference proteome</keyword>
<feature type="region of interest" description="C-terminal regulatory PFK domain 2" evidence="14">
    <location>
        <begin position="469"/>
        <end position="1242"/>
    </location>
</feature>
<feature type="binding site" evidence="14">
    <location>
        <position position="10"/>
    </location>
    <ligand>
        <name>ATP</name>
        <dbReference type="ChEBI" id="CHEBI:30616"/>
    </ligand>
</feature>
<dbReference type="EC" id="2.7.1.11" evidence="14"/>
<dbReference type="GO" id="GO:0030388">
    <property type="term" value="P:fructose 1,6-bisphosphate metabolic process"/>
    <property type="evidence" value="ECO:0007669"/>
    <property type="project" value="TreeGrafter"/>
</dbReference>
<dbReference type="EMBL" id="NHTK01006040">
    <property type="protein sequence ID" value="PPQ66552.1"/>
    <property type="molecule type" value="Genomic_DNA"/>
</dbReference>
<dbReference type="InterPro" id="IPR000023">
    <property type="entry name" value="Phosphofructokinase_dom"/>
</dbReference>
<dbReference type="FunFam" id="3.40.50.460:FF:000008">
    <property type="entry name" value="ATP-dependent 6-phosphofructokinase"/>
    <property type="match status" value="1"/>
</dbReference>
<comment type="function">
    <text evidence="14">Catalyzes the phosphorylation of D-fructose 6-phosphate to fructose 1,6-bisphosphate by ATP, the first committing step of glycolysis.</text>
</comment>
<dbReference type="PANTHER" id="PTHR13697">
    <property type="entry name" value="PHOSPHOFRUCTOKINASE"/>
    <property type="match status" value="1"/>
</dbReference>
<evidence type="ECO:0000259" key="17">
    <source>
        <dbReference type="PROSITE" id="PS51299"/>
    </source>
</evidence>
<feature type="binding site" description="in other chain" evidence="14">
    <location>
        <position position="328"/>
    </location>
    <ligand>
        <name>substrate</name>
        <note>ligand shared between dimeric partners</note>
    </ligand>
</feature>
<evidence type="ECO:0000256" key="9">
    <source>
        <dbReference type="ARBA" id="ARBA00022777"/>
    </source>
</evidence>
<dbReference type="GO" id="GO:0061621">
    <property type="term" value="P:canonical glycolysis"/>
    <property type="evidence" value="ECO:0007669"/>
    <property type="project" value="TreeGrafter"/>
</dbReference>
<dbReference type="NCBIfam" id="TIGR02478">
    <property type="entry name" value="6PF1K_euk"/>
    <property type="match status" value="1"/>
</dbReference>
<evidence type="ECO:0000256" key="6">
    <source>
        <dbReference type="ARBA" id="ARBA00022679"/>
    </source>
</evidence>
<dbReference type="Pfam" id="PF00365">
    <property type="entry name" value="PFK"/>
    <property type="match status" value="3"/>
</dbReference>
<dbReference type="GO" id="GO:0003677">
    <property type="term" value="F:DNA binding"/>
    <property type="evidence" value="ECO:0007669"/>
    <property type="project" value="InterPro"/>
</dbReference>
<comment type="cofactor">
    <cofactor evidence="1 14">
        <name>Mg(2+)</name>
        <dbReference type="ChEBI" id="CHEBI:18420"/>
    </cofactor>
</comment>
<keyword evidence="16" id="KW-0812">Transmembrane</keyword>
<name>A0A409VJV7_9AGAR</name>
<dbReference type="InterPro" id="IPR036887">
    <property type="entry name" value="HTH_APSES_sf"/>
</dbReference>
<feature type="binding site" description="in other chain" evidence="14">
    <location>
        <begin position="595"/>
        <end position="599"/>
    </location>
    <ligand>
        <name>beta-D-fructose 2,6-bisphosphate</name>
        <dbReference type="ChEBI" id="CHEBI:58579"/>
        <note>allosteric activator; ligand shared between dimeric partners</note>
    </ligand>
</feature>
<dbReference type="GO" id="GO:0046872">
    <property type="term" value="F:metal ion binding"/>
    <property type="evidence" value="ECO:0007669"/>
    <property type="project" value="UniProtKB-KW"/>
</dbReference>
<protein>
    <recommendedName>
        <fullName evidence="14">ATP-dependent 6-phosphofructokinase</fullName>
        <shortName evidence="14">ATP-PFK</shortName>
        <shortName evidence="14">Phosphofructokinase</shortName>
        <ecNumber evidence="14">2.7.1.11</ecNumber>
    </recommendedName>
    <alternativeName>
        <fullName evidence="14">Phosphohexokinase</fullName>
    </alternativeName>
</protein>
<evidence type="ECO:0000256" key="15">
    <source>
        <dbReference type="SAM" id="MobiDB-lite"/>
    </source>
</evidence>
<evidence type="ECO:0000256" key="10">
    <source>
        <dbReference type="ARBA" id="ARBA00022840"/>
    </source>
</evidence>
<comment type="caution">
    <text evidence="14">Lacks conserved residue(s) required for the propagation of feature annotation.</text>
</comment>
<organism evidence="18 19">
    <name type="scientific">Panaeolus cyanescens</name>
    <dbReference type="NCBI Taxonomy" id="181874"/>
    <lineage>
        <taxon>Eukaryota</taxon>
        <taxon>Fungi</taxon>
        <taxon>Dikarya</taxon>
        <taxon>Basidiomycota</taxon>
        <taxon>Agaricomycotina</taxon>
        <taxon>Agaricomycetes</taxon>
        <taxon>Agaricomycetidae</taxon>
        <taxon>Agaricales</taxon>
        <taxon>Agaricineae</taxon>
        <taxon>Galeropsidaceae</taxon>
        <taxon>Panaeolus</taxon>
    </lineage>
</organism>
<dbReference type="AlphaFoldDB" id="A0A409VJV7"/>
<dbReference type="GO" id="GO:0048029">
    <property type="term" value="F:monosaccharide binding"/>
    <property type="evidence" value="ECO:0007669"/>
    <property type="project" value="TreeGrafter"/>
</dbReference>
<accession>A0A409VJV7</accession>
<comment type="subunit">
    <text evidence="14">Homotetramer.</text>
</comment>
<dbReference type="PROSITE" id="PS51299">
    <property type="entry name" value="HTH_APSES"/>
    <property type="match status" value="1"/>
</dbReference>
<keyword evidence="16" id="KW-0472">Membrane</keyword>
<dbReference type="InterPro" id="IPR035966">
    <property type="entry name" value="PKF_sf"/>
</dbReference>
<evidence type="ECO:0000256" key="4">
    <source>
        <dbReference type="ARBA" id="ARBA00022490"/>
    </source>
</evidence>
<dbReference type="SUPFAM" id="SSF53784">
    <property type="entry name" value="Phosphofructokinase"/>
    <property type="match status" value="3"/>
</dbReference>
<evidence type="ECO:0000256" key="8">
    <source>
        <dbReference type="ARBA" id="ARBA00022741"/>
    </source>
</evidence>
<dbReference type="STRING" id="181874.A0A409VJV7"/>
<keyword evidence="4 14" id="KW-0963">Cytoplasm</keyword>
<evidence type="ECO:0000256" key="13">
    <source>
        <dbReference type="ARBA" id="ARBA00048070"/>
    </source>
</evidence>
<evidence type="ECO:0000256" key="5">
    <source>
        <dbReference type="ARBA" id="ARBA00022533"/>
    </source>
</evidence>
<proteinExistence type="inferred from homology"/>
<dbReference type="GO" id="GO:0005524">
    <property type="term" value="F:ATP binding"/>
    <property type="evidence" value="ECO:0007669"/>
    <property type="project" value="UniProtKB-KW"/>
</dbReference>
<feature type="region of interest" description="N-terminal catalytic PFK domain 1" evidence="14">
    <location>
        <begin position="1"/>
        <end position="454"/>
    </location>
</feature>
<feature type="compositionally biased region" description="Low complexity" evidence="15">
    <location>
        <begin position="1060"/>
        <end position="1075"/>
    </location>
</feature>
<evidence type="ECO:0000256" key="3">
    <source>
        <dbReference type="ARBA" id="ARBA00004679"/>
    </source>
</evidence>
<feature type="compositionally biased region" description="Polar residues" evidence="15">
    <location>
        <begin position="982"/>
        <end position="991"/>
    </location>
</feature>
<dbReference type="Gene3D" id="3.40.50.460">
    <property type="entry name" value="Phosphofructokinase domain"/>
    <property type="match status" value="2"/>
</dbReference>
<dbReference type="GO" id="GO:0070095">
    <property type="term" value="F:fructose-6-phosphate binding"/>
    <property type="evidence" value="ECO:0007669"/>
    <property type="project" value="TreeGrafter"/>
</dbReference>
<feature type="binding site" evidence="14">
    <location>
        <position position="726"/>
    </location>
    <ligand>
        <name>beta-D-fructose 2,6-bisphosphate</name>
        <dbReference type="ChEBI" id="CHEBI:58579"/>
        <note>allosteric activator; ligand shared between dimeric partners</note>
    </ligand>
</feature>
<feature type="compositionally biased region" description="Pro residues" evidence="15">
    <location>
        <begin position="1036"/>
        <end position="1045"/>
    </location>
</feature>
<feature type="active site" description="Proton acceptor" evidence="14">
    <location>
        <position position="229"/>
    </location>
</feature>
<evidence type="ECO:0000256" key="16">
    <source>
        <dbReference type="SAM" id="Phobius"/>
    </source>
</evidence>
<evidence type="ECO:0000256" key="2">
    <source>
        <dbReference type="ARBA" id="ARBA00004496"/>
    </source>
</evidence>
<dbReference type="InterPro" id="IPR015912">
    <property type="entry name" value="Phosphofructokinase_CS"/>
</dbReference>
<feature type="binding site" description="in other chain" evidence="14">
    <location>
        <begin position="640"/>
        <end position="642"/>
    </location>
    <ligand>
        <name>beta-D-fructose 2,6-bisphosphate</name>
        <dbReference type="ChEBI" id="CHEBI:58579"/>
        <note>allosteric activator; ligand shared between dimeric partners</note>
    </ligand>
</feature>
<keyword evidence="10 14" id="KW-0067">ATP-binding</keyword>
<feature type="region of interest" description="Disordered" evidence="15">
    <location>
        <begin position="1165"/>
        <end position="1190"/>
    </location>
</feature>
<dbReference type="GO" id="GO:0005945">
    <property type="term" value="C:6-phosphofructokinase complex"/>
    <property type="evidence" value="ECO:0007669"/>
    <property type="project" value="TreeGrafter"/>
</dbReference>
<dbReference type="Gene3D" id="3.40.50.450">
    <property type="match status" value="3"/>
</dbReference>
<comment type="pathway">
    <text evidence="3 14">Carbohydrate degradation; glycolysis; D-glyceraldehyde 3-phosphate and glycerone phosphate from D-glucose: step 3/4.</text>
</comment>
<comment type="caution">
    <text evidence="18">The sequence shown here is derived from an EMBL/GenBank/DDBJ whole genome shotgun (WGS) entry which is preliminary data.</text>
</comment>
<keyword evidence="16" id="KW-1133">Transmembrane helix</keyword>
<evidence type="ECO:0000313" key="19">
    <source>
        <dbReference type="Proteomes" id="UP000284842"/>
    </source>
</evidence>
<feature type="binding site" evidence="14">
    <location>
        <begin position="181"/>
        <end position="184"/>
    </location>
    <ligand>
        <name>ATP</name>
        <dbReference type="ChEBI" id="CHEBI:30616"/>
    </ligand>
</feature>
<dbReference type="Proteomes" id="UP000284842">
    <property type="component" value="Unassembled WGS sequence"/>
</dbReference>
<comment type="catalytic activity">
    <reaction evidence="13 14">
        <text>beta-D-fructose 6-phosphate + ATP = beta-D-fructose 1,6-bisphosphate + ADP + H(+)</text>
        <dbReference type="Rhea" id="RHEA:16109"/>
        <dbReference type="ChEBI" id="CHEBI:15378"/>
        <dbReference type="ChEBI" id="CHEBI:30616"/>
        <dbReference type="ChEBI" id="CHEBI:32966"/>
        <dbReference type="ChEBI" id="CHEBI:57634"/>
        <dbReference type="ChEBI" id="CHEBI:456216"/>
        <dbReference type="EC" id="2.7.1.11"/>
    </reaction>
</comment>
<feature type="binding site" evidence="14">
    <location>
        <position position="633"/>
    </location>
    <ligand>
        <name>beta-D-fructose 2,6-bisphosphate</name>
        <dbReference type="ChEBI" id="CHEBI:58579"/>
        <note>allosteric activator; ligand shared between dimeric partners</note>
    </ligand>
</feature>
<dbReference type="GO" id="GO:0016208">
    <property type="term" value="F:AMP binding"/>
    <property type="evidence" value="ECO:0007669"/>
    <property type="project" value="TreeGrafter"/>
</dbReference>
<dbReference type="InterPro" id="IPR003163">
    <property type="entry name" value="Tscrpt_reg_HTH_APSES-type"/>
</dbReference>
<feature type="compositionally biased region" description="Polar residues" evidence="15">
    <location>
        <begin position="1091"/>
        <end position="1102"/>
    </location>
</feature>
<feature type="binding site" description="in other chain" evidence="14">
    <location>
        <position position="700"/>
    </location>
    <ligand>
        <name>beta-D-fructose 2,6-bisphosphate</name>
        <dbReference type="ChEBI" id="CHEBI:58579"/>
        <note>allosteric activator; ligand shared between dimeric partners</note>
    </ligand>
</feature>
<feature type="binding site" description="in other chain" evidence="14">
    <location>
        <position position="808"/>
    </location>
    <ligand>
        <name>beta-D-fructose 2,6-bisphosphate</name>
        <dbReference type="ChEBI" id="CHEBI:58579"/>
        <note>allosteric activator; ligand shared between dimeric partners</note>
    </ligand>
</feature>